<reference evidence="1" key="2">
    <citation type="submission" date="2020-09" db="EMBL/GenBank/DDBJ databases">
        <authorList>
            <person name="Sun Q."/>
            <person name="Zhou Y."/>
        </authorList>
    </citation>
    <scope>NUCLEOTIDE SEQUENCE</scope>
    <source>
        <strain evidence="1">CGMCC 1.8984</strain>
    </source>
</reference>
<dbReference type="EMBL" id="BMMD01000002">
    <property type="protein sequence ID" value="GGJ70437.1"/>
    <property type="molecule type" value="Genomic_DNA"/>
</dbReference>
<proteinExistence type="predicted"/>
<sequence>MDLDALPRGAGGLIPSARARSIGMSASLLTARDAGELVAVRRGVYVPTGFDELPALERHRARAFAVAHQRPGVVFAGFTAAVLLGMPVVGGVPDEIVVLARRTSGRRRNGVLEIVRPRGGHVGMADGVMTTSRVDTLLEVARTRPLLTALAMVDAALYRPRFGDAGAECRIEELRQAFVAMLPFPGSRRVGVVLDRATHLAETPLETLSRVRIDELGFPQPELQRSVWRPRSRSLAFLDFAWPEYGVWGEADGDGKYLGNARRSGDTRFAAEIVRDEKARENEVRAATSWACARWDWAEAWKSGPLRDILLQAGLPRVR</sequence>
<organism evidence="1 2">
    <name type="scientific">Agromyces bauzanensis</name>
    <dbReference type="NCBI Taxonomy" id="1308924"/>
    <lineage>
        <taxon>Bacteria</taxon>
        <taxon>Bacillati</taxon>
        <taxon>Actinomycetota</taxon>
        <taxon>Actinomycetes</taxon>
        <taxon>Micrococcales</taxon>
        <taxon>Microbacteriaceae</taxon>
        <taxon>Agromyces</taxon>
    </lineage>
</organism>
<evidence type="ECO:0000313" key="2">
    <source>
        <dbReference type="Proteomes" id="UP000636956"/>
    </source>
</evidence>
<evidence type="ECO:0000313" key="1">
    <source>
        <dbReference type="EMBL" id="GGJ70437.1"/>
    </source>
</evidence>
<evidence type="ECO:0008006" key="3">
    <source>
        <dbReference type="Google" id="ProtNLM"/>
    </source>
</evidence>
<keyword evidence="2" id="KW-1185">Reference proteome</keyword>
<accession>A0A917UNR0</accession>
<dbReference type="AlphaFoldDB" id="A0A917UNR0"/>
<protein>
    <recommendedName>
        <fullName evidence="3">Transcriptional regulator, AbiEi antitoxin, Type IV TA system</fullName>
    </recommendedName>
</protein>
<dbReference type="RefSeq" id="WP_188741904.1">
    <property type="nucleotide sequence ID" value="NZ_BAABFW010000003.1"/>
</dbReference>
<comment type="caution">
    <text evidence="1">The sequence shown here is derived from an EMBL/GenBank/DDBJ whole genome shotgun (WGS) entry which is preliminary data.</text>
</comment>
<dbReference type="Proteomes" id="UP000636956">
    <property type="component" value="Unassembled WGS sequence"/>
</dbReference>
<reference evidence="1" key="1">
    <citation type="journal article" date="2014" name="Int. J. Syst. Evol. Microbiol.">
        <title>Complete genome sequence of Corynebacterium casei LMG S-19264T (=DSM 44701T), isolated from a smear-ripened cheese.</title>
        <authorList>
            <consortium name="US DOE Joint Genome Institute (JGI-PGF)"/>
            <person name="Walter F."/>
            <person name="Albersmeier A."/>
            <person name="Kalinowski J."/>
            <person name="Ruckert C."/>
        </authorList>
    </citation>
    <scope>NUCLEOTIDE SEQUENCE</scope>
    <source>
        <strain evidence="1">CGMCC 1.8984</strain>
    </source>
</reference>
<gene>
    <name evidence="1" type="ORF">GCM10011372_05410</name>
</gene>
<name>A0A917UNR0_9MICO</name>